<dbReference type="Proteomes" id="UP000754883">
    <property type="component" value="Unassembled WGS sequence"/>
</dbReference>
<accession>A0A9N9UB57</accession>
<dbReference type="AlphaFoldDB" id="A0A9N9UB57"/>
<dbReference type="OrthoDB" id="674604at2759"/>
<dbReference type="PANTHER" id="PTHR10622">
    <property type="entry name" value="HET DOMAIN-CONTAINING PROTEIN"/>
    <property type="match status" value="1"/>
</dbReference>
<evidence type="ECO:0000313" key="2">
    <source>
        <dbReference type="EMBL" id="CAG9986666.1"/>
    </source>
</evidence>
<name>A0A9N9UB57_9HYPO</name>
<comment type="caution">
    <text evidence="2">The sequence shown here is derived from an EMBL/GenBank/DDBJ whole genome shotgun (WGS) entry which is preliminary data.</text>
</comment>
<organism evidence="2 3">
    <name type="scientific">Clonostachys byssicola</name>
    <dbReference type="NCBI Taxonomy" id="160290"/>
    <lineage>
        <taxon>Eukaryota</taxon>
        <taxon>Fungi</taxon>
        <taxon>Dikarya</taxon>
        <taxon>Ascomycota</taxon>
        <taxon>Pezizomycotina</taxon>
        <taxon>Sordariomycetes</taxon>
        <taxon>Hypocreomycetidae</taxon>
        <taxon>Hypocreales</taxon>
        <taxon>Bionectriaceae</taxon>
        <taxon>Clonostachys</taxon>
    </lineage>
</organism>
<evidence type="ECO:0000259" key="1">
    <source>
        <dbReference type="Pfam" id="PF06985"/>
    </source>
</evidence>
<sequence length="690" mass="77760">MRLINTSSGQLQEFFGSSIPSYAILSHTWGDDEVLYADILNGSAASKKGYGKVSDFCQMVKRVGNLDWAWVDTCCINKESSAELSEAINSMYKWYKHSAVCYVYLQDVLVTGEQINQHIPPIWTTAYPVNRLITANFPQSRWFTRGWTLQELIAPPYVEFYAADWTEIGTKRSLAPYISDITGIPIPILHGQSPQSCNVAERLSWASRRNTTREEDMAYCLLGLFDVNMPLLYGEGVRSFIRLQEQILQQEEDYSIFTWTLEAHLGECLWGVLASSPLQFANSSRLAIHPPSFLDKFNDDWARKSIAYKALESMPQDLAEDGQDEVSLLPYQPVRLRDYKRLSQQAFHHSVSSFELIPSEPPQITSRGLRLTLPVKREDDASLPALAWIYCELDDRLLCLALHPSSGESSAQEARYNSSWLVGVDKSILREFRLEKIFCHPAGQVGVENQGLEASVISPSHDSPARLRIMLQSTAIEVTDCWPPKLLGKDEIFLFNSENRVGIVDCKCILDDHSSDFYVCFGILEGKPWCTIISESKHEPEVERDSVIGIGAKYSMEYISKLSAFSDRTSMLSSQIPNMVFTTSIRKDVSVAGPHAGFILEIGLLDWLQRSLWADLSLSQAVLLPALPQQSATHAASPKSRATKIQSPRKRNMMLEWHRILKTPGNGQEAVNIFEQIRQQARSQSERQGG</sequence>
<dbReference type="Pfam" id="PF06985">
    <property type="entry name" value="HET"/>
    <property type="match status" value="1"/>
</dbReference>
<evidence type="ECO:0000313" key="3">
    <source>
        <dbReference type="Proteomes" id="UP000754883"/>
    </source>
</evidence>
<dbReference type="EMBL" id="CABFNO020001405">
    <property type="protein sequence ID" value="CAG9986666.1"/>
    <property type="molecule type" value="Genomic_DNA"/>
</dbReference>
<reference evidence="3" key="1">
    <citation type="submission" date="2019-06" db="EMBL/GenBank/DDBJ databases">
        <authorList>
            <person name="Broberg M."/>
        </authorList>
    </citation>
    <scope>NUCLEOTIDE SEQUENCE [LARGE SCALE GENOMIC DNA]</scope>
</reference>
<protein>
    <recommendedName>
        <fullName evidence="1">Heterokaryon incompatibility domain-containing protein</fullName>
    </recommendedName>
</protein>
<dbReference type="InterPro" id="IPR010730">
    <property type="entry name" value="HET"/>
</dbReference>
<proteinExistence type="predicted"/>
<dbReference type="PANTHER" id="PTHR10622:SF10">
    <property type="entry name" value="HET DOMAIN-CONTAINING PROTEIN"/>
    <property type="match status" value="1"/>
</dbReference>
<keyword evidence="3" id="KW-1185">Reference proteome</keyword>
<feature type="domain" description="Heterokaryon incompatibility" evidence="1">
    <location>
        <begin position="22"/>
        <end position="151"/>
    </location>
</feature>
<gene>
    <name evidence="2" type="ORF">CBYS24578_00007863</name>
</gene>
<reference evidence="2 3" key="2">
    <citation type="submission" date="2021-10" db="EMBL/GenBank/DDBJ databases">
        <authorList>
            <person name="Piombo E."/>
        </authorList>
    </citation>
    <scope>NUCLEOTIDE SEQUENCE [LARGE SCALE GENOMIC DNA]</scope>
</reference>